<keyword evidence="3" id="KW-0862">Zinc</keyword>
<protein>
    <recommendedName>
        <fullName evidence="6">CENP-V/GFA domain-containing protein</fullName>
    </recommendedName>
</protein>
<dbReference type="AlphaFoldDB" id="A0A2P7YCE2"/>
<feature type="domain" description="CENP-V/GFA" evidence="6">
    <location>
        <begin position="29"/>
        <end position="144"/>
    </location>
</feature>
<keyword evidence="2" id="KW-0479">Metal-binding</keyword>
<dbReference type="EMBL" id="NHZQ01000448">
    <property type="protein sequence ID" value="PSK33634.1"/>
    <property type="molecule type" value="Genomic_DNA"/>
</dbReference>
<dbReference type="PANTHER" id="PTHR33337:SF8">
    <property type="entry name" value="CENP-V_GFA DOMAIN-CONTAINING PROTEIN"/>
    <property type="match status" value="1"/>
</dbReference>
<dbReference type="Pfam" id="PF04828">
    <property type="entry name" value="GFA"/>
    <property type="match status" value="1"/>
</dbReference>
<keyword evidence="8" id="KW-1185">Reference proteome</keyword>
<accession>A0A2P7YCE2</accession>
<dbReference type="InterPro" id="IPR011057">
    <property type="entry name" value="Mss4-like_sf"/>
</dbReference>
<gene>
    <name evidence="7" type="ORF">B9Z65_7521</name>
</gene>
<dbReference type="STRING" id="40998.A0A2P7YCE2"/>
<dbReference type="Gene3D" id="3.90.1590.10">
    <property type="entry name" value="glutathione-dependent formaldehyde- activating enzyme (gfa)"/>
    <property type="match status" value="1"/>
</dbReference>
<keyword evidence="4" id="KW-0456">Lyase</keyword>
<evidence type="ECO:0000313" key="7">
    <source>
        <dbReference type="EMBL" id="PSK33634.1"/>
    </source>
</evidence>
<sequence length="171" mass="18498">MSLRSADKSKPYLPLSGGTNDGHSTPTSATATCFCGAVQLAFNPSTVTDVHLCNCTDCHKIHSSLFGCNFVIPDSALQHVRGQNKLTEYSTSKSVGTGNTMTNHFCMVCGSIMYRIGTGFPGKVIMRVGTVDDFSLMEGLMKPEVEQFVKDRVSWLRGVEGARQVEGFAYA</sequence>
<comment type="caution">
    <text evidence="7">The sequence shown here is derived from an EMBL/GenBank/DDBJ whole genome shotgun (WGS) entry which is preliminary data.</text>
</comment>
<dbReference type="SUPFAM" id="SSF51316">
    <property type="entry name" value="Mss4-like"/>
    <property type="match status" value="1"/>
</dbReference>
<organism evidence="7 8">
    <name type="scientific">Elsinoe australis</name>
    <dbReference type="NCBI Taxonomy" id="40998"/>
    <lineage>
        <taxon>Eukaryota</taxon>
        <taxon>Fungi</taxon>
        <taxon>Dikarya</taxon>
        <taxon>Ascomycota</taxon>
        <taxon>Pezizomycotina</taxon>
        <taxon>Dothideomycetes</taxon>
        <taxon>Dothideomycetidae</taxon>
        <taxon>Myriangiales</taxon>
        <taxon>Elsinoaceae</taxon>
        <taxon>Elsinoe</taxon>
    </lineage>
</organism>
<name>A0A2P7YCE2_9PEZI</name>
<reference evidence="7 8" key="1">
    <citation type="submission" date="2017-05" db="EMBL/GenBank/DDBJ databases">
        <title>Draft genome sequence of Elsinoe australis.</title>
        <authorList>
            <person name="Cheng Q."/>
        </authorList>
    </citation>
    <scope>NUCLEOTIDE SEQUENCE [LARGE SCALE GENOMIC DNA]</scope>
    <source>
        <strain evidence="7 8">NL1</strain>
    </source>
</reference>
<dbReference type="GO" id="GO:0016846">
    <property type="term" value="F:carbon-sulfur lyase activity"/>
    <property type="evidence" value="ECO:0007669"/>
    <property type="project" value="InterPro"/>
</dbReference>
<comment type="similarity">
    <text evidence="1">Belongs to the Gfa family.</text>
</comment>
<evidence type="ECO:0000256" key="4">
    <source>
        <dbReference type="ARBA" id="ARBA00023239"/>
    </source>
</evidence>
<evidence type="ECO:0000256" key="2">
    <source>
        <dbReference type="ARBA" id="ARBA00022723"/>
    </source>
</evidence>
<dbReference type="OrthoDB" id="428768at2759"/>
<evidence type="ECO:0000259" key="6">
    <source>
        <dbReference type="PROSITE" id="PS51891"/>
    </source>
</evidence>
<dbReference type="PROSITE" id="PS51891">
    <property type="entry name" value="CENP_V_GFA"/>
    <property type="match status" value="1"/>
</dbReference>
<dbReference type="InterPro" id="IPR006913">
    <property type="entry name" value="CENP-V/GFA"/>
</dbReference>
<evidence type="ECO:0000313" key="8">
    <source>
        <dbReference type="Proteomes" id="UP000243723"/>
    </source>
</evidence>
<evidence type="ECO:0000256" key="1">
    <source>
        <dbReference type="ARBA" id="ARBA00005495"/>
    </source>
</evidence>
<dbReference type="PANTHER" id="PTHR33337">
    <property type="entry name" value="GFA DOMAIN-CONTAINING PROTEIN"/>
    <property type="match status" value="1"/>
</dbReference>
<proteinExistence type="inferred from homology"/>
<evidence type="ECO:0000256" key="5">
    <source>
        <dbReference type="SAM" id="MobiDB-lite"/>
    </source>
</evidence>
<dbReference type="Proteomes" id="UP000243723">
    <property type="component" value="Unassembled WGS sequence"/>
</dbReference>
<feature type="compositionally biased region" description="Basic and acidic residues" evidence="5">
    <location>
        <begin position="1"/>
        <end position="10"/>
    </location>
</feature>
<evidence type="ECO:0000256" key="3">
    <source>
        <dbReference type="ARBA" id="ARBA00022833"/>
    </source>
</evidence>
<feature type="region of interest" description="Disordered" evidence="5">
    <location>
        <begin position="1"/>
        <end position="23"/>
    </location>
</feature>
<dbReference type="GO" id="GO:0046872">
    <property type="term" value="F:metal ion binding"/>
    <property type="evidence" value="ECO:0007669"/>
    <property type="project" value="UniProtKB-KW"/>
</dbReference>